<dbReference type="SUPFAM" id="SSF52540">
    <property type="entry name" value="P-loop containing nucleoside triphosphate hydrolases"/>
    <property type="match status" value="1"/>
</dbReference>
<dbReference type="Pfam" id="PF12796">
    <property type="entry name" value="Ank_2"/>
    <property type="match status" value="3"/>
</dbReference>
<evidence type="ECO:0000313" key="6">
    <source>
        <dbReference type="EMBL" id="OAQ59286.1"/>
    </source>
</evidence>
<accession>A0A179F1F5</accession>
<feature type="repeat" description="ANK" evidence="2">
    <location>
        <begin position="859"/>
        <end position="891"/>
    </location>
</feature>
<feature type="repeat" description="ANK" evidence="2">
    <location>
        <begin position="892"/>
        <end position="926"/>
    </location>
</feature>
<evidence type="ECO:0000256" key="2">
    <source>
        <dbReference type="PROSITE-ProRule" id="PRU00023"/>
    </source>
</evidence>
<feature type="repeat" description="ANK" evidence="2">
    <location>
        <begin position="963"/>
        <end position="992"/>
    </location>
</feature>
<feature type="repeat" description="ANK" evidence="2">
    <location>
        <begin position="805"/>
        <end position="837"/>
    </location>
</feature>
<proteinExistence type="predicted"/>
<dbReference type="InterPro" id="IPR031348">
    <property type="entry name" value="PigL_N"/>
</dbReference>
<reference evidence="6 7" key="1">
    <citation type="submission" date="2016-01" db="EMBL/GenBank/DDBJ databases">
        <title>Biosynthesis of antibiotic leucinostatins and their inhibition on Phytophthora in bio-control Purpureocillium lilacinum.</title>
        <authorList>
            <person name="Wang G."/>
            <person name="Liu Z."/>
            <person name="Lin R."/>
            <person name="Li E."/>
            <person name="Mao Z."/>
            <person name="Ling J."/>
            <person name="Yin W."/>
            <person name="Xie B."/>
        </authorList>
    </citation>
    <scope>NUCLEOTIDE SEQUENCE [LARGE SCALE GENOMIC DNA]</scope>
    <source>
        <strain evidence="6">PLBJ-1</strain>
    </source>
</reference>
<feature type="repeat" description="ANK" evidence="2">
    <location>
        <begin position="748"/>
        <end position="780"/>
    </location>
</feature>
<gene>
    <name evidence="6" type="ORF">VFPBJ_11624</name>
</gene>
<protein>
    <submittedName>
        <fullName evidence="6">Ankyrin repeat-containing protein</fullName>
    </submittedName>
</protein>
<dbReference type="Gene3D" id="1.25.40.20">
    <property type="entry name" value="Ankyrin repeat-containing domain"/>
    <property type="match status" value="3"/>
</dbReference>
<keyword evidence="2" id="KW-0040">ANK repeat</keyword>
<dbReference type="PROSITE" id="PS50088">
    <property type="entry name" value="ANK_REPEAT"/>
    <property type="match status" value="6"/>
</dbReference>
<dbReference type="InterPro" id="IPR036770">
    <property type="entry name" value="Ankyrin_rpt-contain_sf"/>
</dbReference>
<dbReference type="Gene3D" id="3.40.50.300">
    <property type="entry name" value="P-loop containing nucleotide triphosphate hydrolases"/>
    <property type="match status" value="1"/>
</dbReference>
<dbReference type="PANTHER" id="PTHR10039:SF16">
    <property type="entry name" value="GPI INOSITOL-DEACYLASE"/>
    <property type="match status" value="1"/>
</dbReference>
<evidence type="ECO:0000256" key="1">
    <source>
        <dbReference type="ARBA" id="ARBA00022737"/>
    </source>
</evidence>
<name>A0A179F1F5_PURLI</name>
<dbReference type="InterPro" id="IPR002110">
    <property type="entry name" value="Ankyrin_rpt"/>
</dbReference>
<dbReference type="Pfam" id="PF24883">
    <property type="entry name" value="NPHP3_N"/>
    <property type="match status" value="1"/>
</dbReference>
<dbReference type="Pfam" id="PF17111">
    <property type="entry name" value="PigL_N"/>
    <property type="match status" value="1"/>
</dbReference>
<keyword evidence="1" id="KW-0677">Repeat</keyword>
<organism evidence="6 7">
    <name type="scientific">Purpureocillium lilacinum</name>
    <name type="common">Paecilomyces lilacinus</name>
    <dbReference type="NCBI Taxonomy" id="33203"/>
    <lineage>
        <taxon>Eukaryota</taxon>
        <taxon>Fungi</taxon>
        <taxon>Dikarya</taxon>
        <taxon>Ascomycota</taxon>
        <taxon>Pezizomycotina</taxon>
        <taxon>Sordariomycetes</taxon>
        <taxon>Hypocreomycetidae</taxon>
        <taxon>Hypocreales</taxon>
        <taxon>Ophiocordycipitaceae</taxon>
        <taxon>Purpureocillium</taxon>
    </lineage>
</organism>
<dbReference type="InterPro" id="IPR027417">
    <property type="entry name" value="P-loop_NTPase"/>
</dbReference>
<feature type="repeat" description="ANK" evidence="2">
    <location>
        <begin position="930"/>
        <end position="959"/>
    </location>
</feature>
<dbReference type="SUPFAM" id="SSF48403">
    <property type="entry name" value="Ankyrin repeat"/>
    <property type="match status" value="1"/>
</dbReference>
<evidence type="ECO:0000259" key="5">
    <source>
        <dbReference type="Pfam" id="PF24883"/>
    </source>
</evidence>
<dbReference type="Proteomes" id="UP000078240">
    <property type="component" value="Unassembled WGS sequence"/>
</dbReference>
<evidence type="ECO:0000259" key="4">
    <source>
        <dbReference type="Pfam" id="PF17111"/>
    </source>
</evidence>
<dbReference type="PANTHER" id="PTHR10039">
    <property type="entry name" value="AMELOGENIN"/>
    <property type="match status" value="1"/>
</dbReference>
<evidence type="ECO:0000313" key="7">
    <source>
        <dbReference type="Proteomes" id="UP000078240"/>
    </source>
</evidence>
<dbReference type="EMBL" id="LSBH01000041">
    <property type="protein sequence ID" value="OAQ59286.1"/>
    <property type="molecule type" value="Genomic_DNA"/>
</dbReference>
<dbReference type="AlphaFoldDB" id="A0A179F1F5"/>
<feature type="domain" description="Nephrocystin 3-like N-terminal" evidence="5">
    <location>
        <begin position="199"/>
        <end position="368"/>
    </location>
</feature>
<comment type="caution">
    <text evidence="6">The sequence shown here is derived from an EMBL/GenBank/DDBJ whole genome shotgun (WGS) entry which is preliminary data.</text>
</comment>
<evidence type="ECO:0000256" key="3">
    <source>
        <dbReference type="SAM" id="MobiDB-lite"/>
    </source>
</evidence>
<feature type="domain" description="Azaphilone pigments biosynthesis cluster protein L N-terminal" evidence="4">
    <location>
        <begin position="1"/>
        <end position="103"/>
    </location>
</feature>
<feature type="region of interest" description="Disordered" evidence="3">
    <location>
        <begin position="595"/>
        <end position="615"/>
    </location>
</feature>
<dbReference type="PRINTS" id="PR01415">
    <property type="entry name" value="ANKYRIN"/>
</dbReference>
<dbReference type="InterPro" id="IPR056884">
    <property type="entry name" value="NPHP3-like_N"/>
</dbReference>
<dbReference type="SMART" id="SM00248">
    <property type="entry name" value="ANK"/>
    <property type="match status" value="7"/>
</dbReference>
<sequence>MDPLSISAGIAGFLSLGLEVTKSLIDFYRAYKDQDADIADMIRELDHLCVAFVALDESLKNRDFSPGKQDILSAIEEAIGECTDYIEELQHQAEKFMKHQSESTWVKVAAGTRRLAYPFKKTMLEKLKGDIFELRSSVNFMLQIVQKRDIEELSDDLGQVKDLLEVAHSTTLSLAVKEWLGAPDPTDLYNDACRKRQPGTGLWFVRGEDFESWLKTRASFLWVYGFAGTGKSLLCCTAIQHAFRHRRSNPRIGIGFYFFSFADTNMQTASGMLRSSILQLSSQREDLAFLKQLYDTYSTATPPVHALLGCFLKLVRSFDDVYLFLDGLDECPHDAYQPRDSNRDELLETITVMRRWGDTGLHVLVTSRDEWDIQEALCALPTKVVSMQNDFVHSDIANYIDSQLRERKRLQKWSKNHTRIKEQLTRRADGVFRWVDCQFGALENCLTLAQLKVTLSTLPSTLSETYERVLATIPEHHAEHARRILHILCCAFETVGINELLRLSAVEIGTESARYDPEDQIRPELIRSICPGFLHVAGYSVHFAHSSVQEYLESKDIGKWDKKAERFRFDRNKGHAMMTCIYLAHFLFDALPNDAEEGQNGHPDADGNSGGQTEWVSEPEFEPQWYLDLDPDTKIEVEETARRSFLRNAAVAWLQHYRKIVNSNEQQLPRHLILRLFRDDAAFSRYETCLYGIPHHRHHPPQCWHGVQIYTAASLGLDFVVASLLDDASWWKGSQPFRYSDMLNHEWRADTLLHAAARNGHTTTVQLLLDRGVEVDICRGVDVCLLSGSMCPWFLETSRMYREEVDGTALLEAAWEGHNNVVALLLDRGANINFRGSIDRTTVELLYSECANINNQGAIQGTALHAASYQREEAVVKLLLSRGADATIQGGLGGTALQAAASPFPPSEPIIRLLLDHGADVNGEGGVYGTALQAAALRGEESVVRLLLSRGAHVDAEGGIYGTALQAAASKGEMNIVRLLLDHGADVNVQSGQYGTALIAGAAQNSGEIVDILLKHGADASVRANEFGTAFEVTYKNGLLLDSLDVLFRHGLVPDAKRAKVRRALRKCVWPRLPRPYIIVEDPELLVGLSSMSLYENEY</sequence>
<dbReference type="PROSITE" id="PS50297">
    <property type="entry name" value="ANK_REP_REGION"/>
    <property type="match status" value="6"/>
</dbReference>